<protein>
    <recommendedName>
        <fullName evidence="5">DUF3035 domain-containing protein</fullName>
    </recommendedName>
</protein>
<name>A0A0D6J9Y0_9HYPH</name>
<dbReference type="KEGG" id="fiy:BN1229_v1_0288"/>
<feature type="region of interest" description="Disordered" evidence="1">
    <location>
        <begin position="36"/>
        <end position="98"/>
    </location>
</feature>
<gene>
    <name evidence="3" type="ORF">YBN1229_v1_0288</name>
</gene>
<keyword evidence="2" id="KW-0732">Signal</keyword>
<feature type="signal peptide" evidence="2">
    <location>
        <begin position="1"/>
        <end position="33"/>
    </location>
</feature>
<evidence type="ECO:0000313" key="3">
    <source>
        <dbReference type="EMBL" id="CPR15280.1"/>
    </source>
</evidence>
<dbReference type="OrthoDB" id="7933745at2"/>
<feature type="chain" id="PRO_5002306247" description="DUF3035 domain-containing protein" evidence="2">
    <location>
        <begin position="34"/>
        <end position="135"/>
    </location>
</feature>
<evidence type="ECO:0000256" key="1">
    <source>
        <dbReference type="SAM" id="MobiDB-lite"/>
    </source>
</evidence>
<reference evidence="4" key="1">
    <citation type="submission" date="2015-02" db="EMBL/GenBank/DDBJ databases">
        <authorList>
            <person name="Chooi Y.-H."/>
        </authorList>
    </citation>
    <scope>NUCLEOTIDE SEQUENCE [LARGE SCALE GENOMIC DNA]</scope>
    <source>
        <strain evidence="4">strain Y</strain>
    </source>
</reference>
<dbReference type="Proteomes" id="UP000033187">
    <property type="component" value="Chromosome 1"/>
</dbReference>
<dbReference type="KEGG" id="fil:BN1229_v1_0283"/>
<sequence>MCLLCSGIMPLRRKRRMLRGAVLALTIPLAACAANTAQRSDSWPGEGPTRLAGYTAGGKPTAHRRVRMEADGMESQALPLSRQANEPDDPSEPFSPNYGRVQVYRTDATSPVEAIPIPADLPADFREKLVYATAN</sequence>
<evidence type="ECO:0000256" key="2">
    <source>
        <dbReference type="SAM" id="SignalP"/>
    </source>
</evidence>
<keyword evidence="4" id="KW-1185">Reference proteome</keyword>
<evidence type="ECO:0008006" key="5">
    <source>
        <dbReference type="Google" id="ProtNLM"/>
    </source>
</evidence>
<dbReference type="EMBL" id="LN829119">
    <property type="protein sequence ID" value="CPR15280.1"/>
    <property type="molecule type" value="Genomic_DNA"/>
</dbReference>
<dbReference type="AlphaFoldDB" id="A0A0D6J9Y0"/>
<evidence type="ECO:0000313" key="4">
    <source>
        <dbReference type="Proteomes" id="UP000033187"/>
    </source>
</evidence>
<dbReference type="RefSeq" id="WP_052743597.1">
    <property type="nucleotide sequence ID" value="NZ_LN829118.1"/>
</dbReference>
<accession>A0A0D6J9Y0</accession>
<proteinExistence type="predicted"/>
<organism evidence="3 4">
    <name type="scientific">Candidatus Filomicrobium marinum</name>
    <dbReference type="NCBI Taxonomy" id="1608628"/>
    <lineage>
        <taxon>Bacteria</taxon>
        <taxon>Pseudomonadati</taxon>
        <taxon>Pseudomonadota</taxon>
        <taxon>Alphaproteobacteria</taxon>
        <taxon>Hyphomicrobiales</taxon>
        <taxon>Hyphomicrobiaceae</taxon>
        <taxon>Filomicrobium</taxon>
    </lineage>
</organism>